<evidence type="ECO:0000256" key="2">
    <source>
        <dbReference type="SAM" id="Phobius"/>
    </source>
</evidence>
<sequence>MQLDRRTKARRLQPRSRSRAPFNEKSIVPTRYLPTYQTSILASPSVTASNHIFPSTCHTHDLLAGSAPGCLPTPCYHALAHPLPSIHVHSHASSHRYRTLFFPFDCRSVIVRCVFLIALFHLFALIDLFPFISSYPFPSHHFFYSLHPPHREPR</sequence>
<evidence type="ECO:0000313" key="4">
    <source>
        <dbReference type="Proteomes" id="UP000193411"/>
    </source>
</evidence>
<proteinExistence type="predicted"/>
<dbReference type="Proteomes" id="UP000193411">
    <property type="component" value="Unassembled WGS sequence"/>
</dbReference>
<reference evidence="3 4" key="1">
    <citation type="submission" date="2016-07" db="EMBL/GenBank/DDBJ databases">
        <title>Pervasive Adenine N6-methylation of Active Genes in Fungi.</title>
        <authorList>
            <consortium name="DOE Joint Genome Institute"/>
            <person name="Mondo S.J."/>
            <person name="Dannebaum R.O."/>
            <person name="Kuo R.C."/>
            <person name="Labutti K."/>
            <person name="Haridas S."/>
            <person name="Kuo A."/>
            <person name="Salamov A."/>
            <person name="Ahrendt S.R."/>
            <person name="Lipzen A."/>
            <person name="Sullivan W."/>
            <person name="Andreopoulos W.B."/>
            <person name="Clum A."/>
            <person name="Lindquist E."/>
            <person name="Daum C."/>
            <person name="Ramamoorthy G.K."/>
            <person name="Gryganskyi A."/>
            <person name="Culley D."/>
            <person name="Magnuson J.K."/>
            <person name="James T.Y."/>
            <person name="O'Malley M.A."/>
            <person name="Stajich J.E."/>
            <person name="Spatafora J.W."/>
            <person name="Visel A."/>
            <person name="Grigoriev I.V."/>
        </authorList>
    </citation>
    <scope>NUCLEOTIDE SEQUENCE [LARGE SCALE GENOMIC DNA]</scope>
    <source>
        <strain evidence="3 4">PL171</strain>
    </source>
</reference>
<dbReference type="EMBL" id="MCFL01000029">
    <property type="protein sequence ID" value="ORZ34309.1"/>
    <property type="molecule type" value="Genomic_DNA"/>
</dbReference>
<gene>
    <name evidence="3" type="ORF">BCR44DRAFT_1156533</name>
</gene>
<dbReference type="AlphaFoldDB" id="A0A1Y2HIF2"/>
<accession>A0A1Y2HIF2</accession>
<name>A0A1Y2HIF2_9FUNG</name>
<evidence type="ECO:0000256" key="1">
    <source>
        <dbReference type="SAM" id="MobiDB-lite"/>
    </source>
</evidence>
<organism evidence="3 4">
    <name type="scientific">Catenaria anguillulae PL171</name>
    <dbReference type="NCBI Taxonomy" id="765915"/>
    <lineage>
        <taxon>Eukaryota</taxon>
        <taxon>Fungi</taxon>
        <taxon>Fungi incertae sedis</taxon>
        <taxon>Blastocladiomycota</taxon>
        <taxon>Blastocladiomycetes</taxon>
        <taxon>Blastocladiales</taxon>
        <taxon>Catenariaceae</taxon>
        <taxon>Catenaria</taxon>
    </lineage>
</organism>
<feature type="transmembrane region" description="Helical" evidence="2">
    <location>
        <begin position="109"/>
        <end position="132"/>
    </location>
</feature>
<keyword evidence="4" id="KW-1185">Reference proteome</keyword>
<feature type="compositionally biased region" description="Basic residues" evidence="1">
    <location>
        <begin position="7"/>
        <end position="18"/>
    </location>
</feature>
<keyword evidence="2" id="KW-0812">Transmembrane</keyword>
<evidence type="ECO:0000313" key="3">
    <source>
        <dbReference type="EMBL" id="ORZ34309.1"/>
    </source>
</evidence>
<keyword evidence="2" id="KW-0472">Membrane</keyword>
<comment type="caution">
    <text evidence="3">The sequence shown here is derived from an EMBL/GenBank/DDBJ whole genome shotgun (WGS) entry which is preliminary data.</text>
</comment>
<feature type="region of interest" description="Disordered" evidence="1">
    <location>
        <begin position="1"/>
        <end position="20"/>
    </location>
</feature>
<keyword evidence="2" id="KW-1133">Transmembrane helix</keyword>
<protein>
    <submittedName>
        <fullName evidence="3">Uncharacterized protein</fullName>
    </submittedName>
</protein>